<dbReference type="OrthoDB" id="8278692at2"/>
<reference evidence="1 2" key="2">
    <citation type="journal article" date="2001" name="Science">
        <title>Genome sequence of the plant pathogen and biotechnology agent Agrobacterium tumefaciens C58.</title>
        <authorList>
            <person name="Goodner B."/>
            <person name="Hinkle G."/>
            <person name="Gattung S."/>
            <person name="Miller N."/>
            <person name="Blanchard M."/>
            <person name="Qurollo B."/>
            <person name="Goldman B.S."/>
            <person name="Cao Y."/>
            <person name="Askenazi M."/>
            <person name="Halling C."/>
            <person name="Mullin L."/>
            <person name="Houmiel K."/>
            <person name="Gordon J."/>
            <person name="Vaudin M."/>
            <person name="Iartchouk O."/>
            <person name="Epp A."/>
            <person name="Liu F."/>
            <person name="Wollam C."/>
            <person name="Allinger M."/>
            <person name="Doughty D."/>
            <person name="Scott C."/>
            <person name="Lappas C."/>
            <person name="Markelz B."/>
            <person name="Flanagan C."/>
            <person name="Crowell C."/>
            <person name="Gurson J."/>
            <person name="Lomo C."/>
            <person name="Sear C."/>
            <person name="Strub G."/>
            <person name="Cielo C."/>
            <person name="Slater S."/>
        </authorList>
    </citation>
    <scope>NUCLEOTIDE SEQUENCE [LARGE SCALE GENOMIC DNA]</scope>
    <source>
        <strain evidence="2">C58 / ATCC 33970</strain>
    </source>
</reference>
<dbReference type="eggNOG" id="ENOG50347XJ">
    <property type="taxonomic scope" value="Bacteria"/>
</dbReference>
<sequence length="374" mass="42345">MRVRLTSACALSKNTFCAAFSESEYDDMYSFILVFEGDFEQPWTRFDVPRIIDSTTGRLGADGKPVVYVKSDEGDVYSLSAGEEPRHEKIEGSGVYSEDAEGLGYTNRIVAINETLFVTGYHSQLYRRTGSAWEWFHREKLPRPEAGYEYLIFGDLAGSSQNDIYMNVTYSPASTTRKLTEEEEERAAELFDLGRVDEALAIHHAAEGESRVLEGRLYHWNGTDWRVVATPRSGKFYAEPATLSDILVEDSERVWAVGNNGVILFGNARDGFQDVSFKGNDEDLRSVTRFKDRMVIASDYALHWFDGHVLSPLKPVLDPRINKSVPTPVKVQAIDDVLYYFDSKHGIHTFDGTAWNEIEVPTELLERNFKGLTR</sequence>
<dbReference type="EnsemblBacteria" id="AAK89759">
    <property type="protein sequence ID" value="AAK89759"/>
    <property type="gene ID" value="Atu3638"/>
</dbReference>
<dbReference type="HOGENOM" id="CLU_747781_0_0_5"/>
<evidence type="ECO:0000313" key="1">
    <source>
        <dbReference type="EMBL" id="AAK89759.1"/>
    </source>
</evidence>
<dbReference type="EMBL" id="AE007870">
    <property type="protein sequence ID" value="AAK89759.1"/>
    <property type="molecule type" value="Genomic_DNA"/>
</dbReference>
<dbReference type="AlphaFoldDB" id="Q7CSZ2"/>
<dbReference type="STRING" id="176299.Atu3638"/>
<accession>Q7CSZ2</accession>
<organism evidence="1 2">
    <name type="scientific">Agrobacterium fabrum (strain C58 / ATCC 33970)</name>
    <name type="common">Agrobacterium tumefaciens (strain C58)</name>
    <dbReference type="NCBI Taxonomy" id="176299"/>
    <lineage>
        <taxon>Bacteria</taxon>
        <taxon>Pseudomonadati</taxon>
        <taxon>Pseudomonadota</taxon>
        <taxon>Alphaproteobacteria</taxon>
        <taxon>Hyphomicrobiales</taxon>
        <taxon>Rhizobiaceae</taxon>
        <taxon>Rhizobium/Agrobacterium group</taxon>
        <taxon>Agrobacterium</taxon>
        <taxon>Agrobacterium tumefaciens complex</taxon>
    </lineage>
</organism>
<protein>
    <submittedName>
        <fullName evidence="1">Uncharacterized protein</fullName>
    </submittedName>
</protein>
<keyword evidence="2" id="KW-1185">Reference proteome</keyword>
<reference evidence="1 2" key="1">
    <citation type="journal article" date="2001" name="Science">
        <title>The genome of the natural genetic engineer Agrobacterium tumefaciens C58.</title>
        <authorList>
            <person name="Wood D.W."/>
            <person name="Setubal J.C."/>
            <person name="Kaul R."/>
            <person name="Monks D.E."/>
            <person name="Kitajima J.P."/>
            <person name="Okura V.K."/>
            <person name="Zhou Y."/>
            <person name="Chen L."/>
            <person name="Wood G.E."/>
            <person name="Almeida N.F.Jr."/>
            <person name="Woo L."/>
            <person name="Chen Y."/>
            <person name="Paulsen I.T."/>
            <person name="Eisen J.A."/>
            <person name="Karp P.D."/>
            <person name="Bovee D.Sr."/>
            <person name="Chapman P."/>
            <person name="Clendenning J."/>
            <person name="Deatherage G."/>
            <person name="Gillet W."/>
            <person name="Grant C."/>
            <person name="Kutyavin T."/>
            <person name="Levy R."/>
            <person name="Li M.J."/>
            <person name="McClelland E."/>
            <person name="Palmieri A."/>
            <person name="Raymond C."/>
            <person name="Rouse G."/>
            <person name="Saenphimmachak C."/>
            <person name="Wu Z."/>
            <person name="Romero P."/>
            <person name="Gordon D."/>
            <person name="Zhang S."/>
            <person name="Yoo H."/>
            <person name="Tao Y."/>
            <person name="Biddle P."/>
            <person name="Jung M."/>
            <person name="Krespan W."/>
            <person name="Perry M."/>
            <person name="Gordon-Kamm B."/>
            <person name="Liao L."/>
            <person name="Kim S."/>
            <person name="Hendrick C."/>
            <person name="Zhao Z.Y."/>
            <person name="Dolan M."/>
            <person name="Chumley F."/>
            <person name="Tingey S.V."/>
            <person name="Tomb J.F."/>
            <person name="Gordon M.P."/>
            <person name="Olson M.V."/>
            <person name="Nester E.W."/>
        </authorList>
    </citation>
    <scope>NUCLEOTIDE SEQUENCE [LARGE SCALE GENOMIC DNA]</scope>
    <source>
        <strain evidence="2">C58 / ATCC 33970</strain>
    </source>
</reference>
<name>Q7CSZ2_AGRFC</name>
<dbReference type="PATRIC" id="fig|176299.10.peg.3483"/>
<evidence type="ECO:0000313" key="2">
    <source>
        <dbReference type="Proteomes" id="UP000000813"/>
    </source>
</evidence>
<dbReference type="Proteomes" id="UP000000813">
    <property type="component" value="Chromosome linear"/>
</dbReference>
<gene>
    <name evidence="1" type="ordered locus">Atu3638</name>
</gene>
<dbReference type="KEGG" id="atu:Atu3638"/>
<proteinExistence type="predicted"/>